<dbReference type="SUPFAM" id="SSF56219">
    <property type="entry name" value="DNase I-like"/>
    <property type="match status" value="1"/>
</dbReference>
<organism evidence="2 3">
    <name type="scientific">Rubus argutus</name>
    <name type="common">Southern blackberry</name>
    <dbReference type="NCBI Taxonomy" id="59490"/>
    <lineage>
        <taxon>Eukaryota</taxon>
        <taxon>Viridiplantae</taxon>
        <taxon>Streptophyta</taxon>
        <taxon>Embryophyta</taxon>
        <taxon>Tracheophyta</taxon>
        <taxon>Spermatophyta</taxon>
        <taxon>Magnoliopsida</taxon>
        <taxon>eudicotyledons</taxon>
        <taxon>Gunneridae</taxon>
        <taxon>Pentapetalae</taxon>
        <taxon>rosids</taxon>
        <taxon>fabids</taxon>
        <taxon>Rosales</taxon>
        <taxon>Rosaceae</taxon>
        <taxon>Rosoideae</taxon>
        <taxon>Rosoideae incertae sedis</taxon>
        <taxon>Rubus</taxon>
    </lineage>
</organism>
<dbReference type="AlphaFoldDB" id="A0AAW1WXT1"/>
<comment type="caution">
    <text evidence="2">The sequence shown here is derived from an EMBL/GenBank/DDBJ whole genome shotgun (WGS) entry which is preliminary data.</text>
</comment>
<dbReference type="PANTHER" id="PTHR35218:SF9">
    <property type="entry name" value="ENDONUCLEASE_EXONUCLEASE_PHOSPHATASE DOMAIN-CONTAINING PROTEIN"/>
    <property type="match status" value="1"/>
</dbReference>
<dbReference type="EMBL" id="JBEDUW010000005">
    <property type="protein sequence ID" value="KAK9929438.1"/>
    <property type="molecule type" value="Genomic_DNA"/>
</dbReference>
<dbReference type="Proteomes" id="UP001457282">
    <property type="component" value="Unassembled WGS sequence"/>
</dbReference>
<dbReference type="InterPro" id="IPR036691">
    <property type="entry name" value="Endo/exonu/phosph_ase_sf"/>
</dbReference>
<dbReference type="PANTHER" id="PTHR35218">
    <property type="entry name" value="RNASE H DOMAIN-CONTAINING PROTEIN"/>
    <property type="match status" value="1"/>
</dbReference>
<evidence type="ECO:0000313" key="3">
    <source>
        <dbReference type="Proteomes" id="UP001457282"/>
    </source>
</evidence>
<name>A0AAW1WXT1_RUBAR</name>
<reference evidence="2 3" key="1">
    <citation type="journal article" date="2023" name="G3 (Bethesda)">
        <title>A chromosome-length genome assembly and annotation of blackberry (Rubus argutus, cv. 'Hillquist').</title>
        <authorList>
            <person name="Bruna T."/>
            <person name="Aryal R."/>
            <person name="Dudchenko O."/>
            <person name="Sargent D.J."/>
            <person name="Mead D."/>
            <person name="Buti M."/>
            <person name="Cavallini A."/>
            <person name="Hytonen T."/>
            <person name="Andres J."/>
            <person name="Pham M."/>
            <person name="Weisz D."/>
            <person name="Mascagni F."/>
            <person name="Usai G."/>
            <person name="Natali L."/>
            <person name="Bassil N."/>
            <person name="Fernandez G.E."/>
            <person name="Lomsadze A."/>
            <person name="Armour M."/>
            <person name="Olukolu B."/>
            <person name="Poorten T."/>
            <person name="Britton C."/>
            <person name="Davik J."/>
            <person name="Ashrafi H."/>
            <person name="Aiden E.L."/>
            <person name="Borodovsky M."/>
            <person name="Worthington M."/>
        </authorList>
    </citation>
    <scope>NUCLEOTIDE SEQUENCE [LARGE SCALE GENOMIC DNA]</scope>
    <source>
        <strain evidence="2">PI 553951</strain>
    </source>
</reference>
<feature type="domain" description="Endonuclease/exonuclease/phosphatase" evidence="1">
    <location>
        <begin position="5"/>
        <end position="219"/>
    </location>
</feature>
<accession>A0AAW1WXT1</accession>
<evidence type="ECO:0000259" key="1">
    <source>
        <dbReference type="Pfam" id="PF03372"/>
    </source>
</evidence>
<evidence type="ECO:0000313" key="2">
    <source>
        <dbReference type="EMBL" id="KAK9929438.1"/>
    </source>
</evidence>
<sequence length="429" mass="49660">MNLLAWNCRGIANRKTRHALKSLIAKHQLNMVFLCETHCSKQQHETLPKALGLPHLTRFDRVNQSGGVALLWDDSVTVHIRKTDYFYIDVDLSSPGTEPWRFTGFYGHPETGQRHISWDLLRSLAQPTSARWVVMGDFNEVLSLNEKSGGPLRNNLQMQAFRGAISDCNLEDLGAVGGPFTWCNSLTKERLDRGLASPAWRAVFSFSRVVHLAPSKSDHIPLLLEVKVEPQTLNRRRRLFRFEEIWSSHSSFPQVVDQVWSQPQLGSPMLQLCWRIKDTGSQLLEWDREVFGRRKVELEETRLLLQHLLQKPYDPADQEERVRLSGKLNELISIDEIYWRQRSRAIWLKEGDRNSRFFHKRASNRKRRNKIKGLRDGNGNWETSKEGIEKIVVDYFQNIFKGSTPDIHAQDFVLQAIQPRVTTSMNLSL</sequence>
<gene>
    <name evidence="2" type="ORF">M0R45_026538</name>
</gene>
<keyword evidence="3" id="KW-1185">Reference proteome</keyword>
<dbReference type="GO" id="GO:0003824">
    <property type="term" value="F:catalytic activity"/>
    <property type="evidence" value="ECO:0007669"/>
    <property type="project" value="InterPro"/>
</dbReference>
<dbReference type="Pfam" id="PF03372">
    <property type="entry name" value="Exo_endo_phos"/>
    <property type="match status" value="1"/>
</dbReference>
<dbReference type="Gene3D" id="3.60.10.10">
    <property type="entry name" value="Endonuclease/exonuclease/phosphatase"/>
    <property type="match status" value="1"/>
</dbReference>
<protein>
    <recommendedName>
        <fullName evidence="1">Endonuclease/exonuclease/phosphatase domain-containing protein</fullName>
    </recommendedName>
</protein>
<proteinExistence type="predicted"/>
<dbReference type="InterPro" id="IPR005135">
    <property type="entry name" value="Endo/exonuclease/phosphatase"/>
</dbReference>